<organism evidence="2 3">
    <name type="scientific">Candidatus Syntrophonatronum acetioxidans</name>
    <dbReference type="NCBI Taxonomy" id="1795816"/>
    <lineage>
        <taxon>Bacteria</taxon>
        <taxon>Bacillati</taxon>
        <taxon>Bacillota</taxon>
        <taxon>Clostridia</taxon>
        <taxon>Eubacteriales</taxon>
        <taxon>Syntrophomonadaceae</taxon>
        <taxon>Candidatus Syntrophonatronum</taxon>
    </lineage>
</organism>
<feature type="transmembrane region" description="Helical" evidence="1">
    <location>
        <begin position="84"/>
        <end position="105"/>
    </location>
</feature>
<feature type="transmembrane region" description="Helical" evidence="1">
    <location>
        <begin position="45"/>
        <end position="63"/>
    </location>
</feature>
<feature type="transmembrane region" description="Helical" evidence="1">
    <location>
        <begin position="183"/>
        <end position="201"/>
    </location>
</feature>
<feature type="transmembrane region" description="Helical" evidence="1">
    <location>
        <begin position="7"/>
        <end position="25"/>
    </location>
</feature>
<comment type="caution">
    <text evidence="2">The sequence shown here is derived from an EMBL/GenBank/DDBJ whole genome shotgun (WGS) entry which is preliminary data.</text>
</comment>
<dbReference type="EMBL" id="QZAA01000076">
    <property type="protein sequence ID" value="RQD77224.1"/>
    <property type="molecule type" value="Genomic_DNA"/>
</dbReference>
<name>A0A424YGT8_9FIRM</name>
<evidence type="ECO:0000313" key="3">
    <source>
        <dbReference type="Proteomes" id="UP000285138"/>
    </source>
</evidence>
<reference evidence="2 3" key="1">
    <citation type="submission" date="2018-08" db="EMBL/GenBank/DDBJ databases">
        <title>The metabolism and importance of syntrophic acetate oxidation coupled to methane or sulfide production in haloalkaline environments.</title>
        <authorList>
            <person name="Timmers P.H.A."/>
            <person name="Vavourakis C.D."/>
            <person name="Sorokin D.Y."/>
            <person name="Sinninghe Damste J.S."/>
            <person name="Muyzer G."/>
            <person name="Stams A.J.M."/>
            <person name="Plugge C.M."/>
        </authorList>
    </citation>
    <scope>NUCLEOTIDE SEQUENCE [LARGE SCALE GENOMIC DNA]</scope>
    <source>
        <strain evidence="2">MSAO_Bac1</strain>
    </source>
</reference>
<sequence length="266" mass="29981">MNGKRRFQALNLLGFIGMVIINYLANALPLNNMTTGELSDLYPNLFTPAGFTFSIWGVIYLLLLGFSLYQARDIFSFPKVEMPFLYRIGYLFFISSLLNGAWIFAWHYTQIFASMAIMVALLLVLIMIYLNLGIGERRVSSQESFWVHLPFQVYLGWITIATIANASALLVHVGWGRFGLSESFWTVLMIGVAALLTIAFLTLRQDLAVSLVSLWAILGIAVKRITLEPVVMPVFISAVVAMIIISIFFFRVWSQKRAPYGKIKGL</sequence>
<accession>A0A424YGT8</accession>
<dbReference type="PANTHER" id="PTHR33802:SF1">
    <property type="entry name" value="XK-RELATED PROTEIN"/>
    <property type="match status" value="1"/>
</dbReference>
<keyword evidence="1" id="KW-0812">Transmembrane</keyword>
<feature type="transmembrane region" description="Helical" evidence="1">
    <location>
        <begin position="231"/>
        <end position="253"/>
    </location>
</feature>
<dbReference type="Proteomes" id="UP000285138">
    <property type="component" value="Unassembled WGS sequence"/>
</dbReference>
<dbReference type="PANTHER" id="PTHR33802">
    <property type="entry name" value="SI:CH211-161H7.5-RELATED"/>
    <property type="match status" value="1"/>
</dbReference>
<keyword evidence="1" id="KW-0472">Membrane</keyword>
<protein>
    <submittedName>
        <fullName evidence="2">Tryptophan-rich sensory protein</fullName>
    </submittedName>
</protein>
<feature type="transmembrane region" description="Helical" evidence="1">
    <location>
        <begin position="208"/>
        <end position="225"/>
    </location>
</feature>
<keyword evidence="1" id="KW-1133">Transmembrane helix</keyword>
<evidence type="ECO:0000313" key="2">
    <source>
        <dbReference type="EMBL" id="RQD77224.1"/>
    </source>
</evidence>
<dbReference type="InterPro" id="IPR038330">
    <property type="entry name" value="TspO/MBR-related_sf"/>
</dbReference>
<evidence type="ECO:0000256" key="1">
    <source>
        <dbReference type="SAM" id="Phobius"/>
    </source>
</evidence>
<dbReference type="AlphaFoldDB" id="A0A424YGT8"/>
<feature type="transmembrane region" description="Helical" evidence="1">
    <location>
        <begin position="153"/>
        <end position="171"/>
    </location>
</feature>
<feature type="transmembrane region" description="Helical" evidence="1">
    <location>
        <begin position="111"/>
        <end position="132"/>
    </location>
</feature>
<gene>
    <name evidence="2" type="ORF">D5R97_02695</name>
</gene>
<proteinExistence type="predicted"/>
<dbReference type="Gene3D" id="1.20.1260.100">
    <property type="entry name" value="TspO/MBR protein"/>
    <property type="match status" value="1"/>
</dbReference>